<sequence>MKIKREFLIVPMLIILLFSSINVSALEISKVTAIMSGGAIGHHHKTELISTSNSSHEFIDYHPLTPNWRKASSYIITDNVKGLKYKEISSLLKSKLKNELINISADSTRFNRIGIYCDFIVSKHKGYRIENWSGKVVDTWEFTVKTPINAYMEPVYKQ</sequence>
<name>A0A0C1UEB9_9CLOT</name>
<evidence type="ECO:0000313" key="2">
    <source>
        <dbReference type="Proteomes" id="UP000031366"/>
    </source>
</evidence>
<reference evidence="1 2" key="1">
    <citation type="journal article" date="2015" name="Infect. Genet. Evol.">
        <title>Genomic sequences of six botulinum neurotoxin-producing strains representing three clostridial species illustrate the mobility and diversity of botulinum neurotoxin genes.</title>
        <authorList>
            <person name="Smith T.J."/>
            <person name="Hill K.K."/>
            <person name="Xie G."/>
            <person name="Foley B.T."/>
            <person name="Williamson C.H."/>
            <person name="Foster J.T."/>
            <person name="Johnson S.L."/>
            <person name="Chertkov O."/>
            <person name="Teshima H."/>
            <person name="Gibbons H.S."/>
            <person name="Johnsky L.A."/>
            <person name="Karavis M.A."/>
            <person name="Smith L.A."/>
        </authorList>
    </citation>
    <scope>NUCLEOTIDE SEQUENCE [LARGE SCALE GENOMIC DNA]</scope>
    <source>
        <strain evidence="1 2">CDC 2741</strain>
    </source>
</reference>
<keyword evidence="2" id="KW-1185">Reference proteome</keyword>
<protein>
    <submittedName>
        <fullName evidence="1">Uncharacterized protein</fullName>
    </submittedName>
</protein>
<gene>
    <name evidence="1" type="ORF">U732_2293</name>
</gene>
<dbReference type="AlphaFoldDB" id="A0A0C1UEB9"/>
<accession>A0A0C1UEB9</accession>
<dbReference type="Proteomes" id="UP000031366">
    <property type="component" value="Unassembled WGS sequence"/>
</dbReference>
<comment type="caution">
    <text evidence="1">The sequence shown here is derived from an EMBL/GenBank/DDBJ whole genome shotgun (WGS) entry which is preliminary data.</text>
</comment>
<dbReference type="RefSeq" id="WP_039634554.1">
    <property type="nucleotide sequence ID" value="NZ_AYSO01000018.1"/>
</dbReference>
<proteinExistence type="predicted"/>
<evidence type="ECO:0000313" key="1">
    <source>
        <dbReference type="EMBL" id="KIE45750.1"/>
    </source>
</evidence>
<dbReference type="EMBL" id="AYSO01000018">
    <property type="protein sequence ID" value="KIE45750.1"/>
    <property type="molecule type" value="Genomic_DNA"/>
</dbReference>
<organism evidence="1 2">
    <name type="scientific">Clostridium argentinense CDC 2741</name>
    <dbReference type="NCBI Taxonomy" id="1418104"/>
    <lineage>
        <taxon>Bacteria</taxon>
        <taxon>Bacillati</taxon>
        <taxon>Bacillota</taxon>
        <taxon>Clostridia</taxon>
        <taxon>Eubacteriales</taxon>
        <taxon>Clostridiaceae</taxon>
        <taxon>Clostridium</taxon>
    </lineage>
</organism>